<name>X6LAY2_RETFI</name>
<dbReference type="GO" id="GO:0005509">
    <property type="term" value="F:calcium ion binding"/>
    <property type="evidence" value="ECO:0007669"/>
    <property type="project" value="InterPro"/>
</dbReference>
<proteinExistence type="predicted"/>
<evidence type="ECO:0000259" key="3">
    <source>
        <dbReference type="PROSITE" id="PS50222"/>
    </source>
</evidence>
<dbReference type="InterPro" id="IPR002048">
    <property type="entry name" value="EF_hand_dom"/>
</dbReference>
<evidence type="ECO:0000256" key="1">
    <source>
        <dbReference type="ARBA" id="ARBA00022837"/>
    </source>
</evidence>
<dbReference type="AlphaFoldDB" id="X6LAY2"/>
<keyword evidence="1" id="KW-0106">Calcium</keyword>
<feature type="domain" description="EF-hand" evidence="3">
    <location>
        <begin position="52"/>
        <end position="87"/>
    </location>
</feature>
<evidence type="ECO:0000256" key="2">
    <source>
        <dbReference type="SAM" id="MobiDB-lite"/>
    </source>
</evidence>
<organism evidence="4 5">
    <name type="scientific">Reticulomyxa filosa</name>
    <dbReference type="NCBI Taxonomy" id="46433"/>
    <lineage>
        <taxon>Eukaryota</taxon>
        <taxon>Sar</taxon>
        <taxon>Rhizaria</taxon>
        <taxon>Retaria</taxon>
        <taxon>Foraminifera</taxon>
        <taxon>Monothalamids</taxon>
        <taxon>Reticulomyxidae</taxon>
        <taxon>Reticulomyxa</taxon>
    </lineage>
</organism>
<dbReference type="SUPFAM" id="SSF47473">
    <property type="entry name" value="EF-hand"/>
    <property type="match status" value="1"/>
</dbReference>
<dbReference type="EMBL" id="ASPP01045997">
    <property type="protein sequence ID" value="ETN98698.1"/>
    <property type="molecule type" value="Genomic_DNA"/>
</dbReference>
<evidence type="ECO:0000313" key="4">
    <source>
        <dbReference type="EMBL" id="ETN98698.1"/>
    </source>
</evidence>
<evidence type="ECO:0000313" key="5">
    <source>
        <dbReference type="Proteomes" id="UP000023152"/>
    </source>
</evidence>
<dbReference type="Gene3D" id="1.10.238.10">
    <property type="entry name" value="EF-hand"/>
    <property type="match status" value="1"/>
</dbReference>
<sequence length="189" mass="22570">MEEKKKTVVNIDTGKTETTSEKKKKFHNLSKEHKNRWLTVHGKKIKNEIPEDKKQYYKTIFDAIDQNNDGELQICELLSAFEFAELQLHPVQLFNDLKQVFAQWLHYRQNAETETKMSVLDDEMPNDKTKSQKFVERKYKTVNNMDLEKLILVMPAYHRQLKIRAIDQEQKERDRMDAFIFSNQCTKNN</sequence>
<gene>
    <name evidence="4" type="ORF">RFI_38795</name>
</gene>
<dbReference type="PROSITE" id="PS50222">
    <property type="entry name" value="EF_HAND_2"/>
    <property type="match status" value="1"/>
</dbReference>
<comment type="caution">
    <text evidence="4">The sequence shown here is derived from an EMBL/GenBank/DDBJ whole genome shotgun (WGS) entry which is preliminary data.</text>
</comment>
<dbReference type="InterPro" id="IPR018247">
    <property type="entry name" value="EF_Hand_1_Ca_BS"/>
</dbReference>
<dbReference type="InterPro" id="IPR011992">
    <property type="entry name" value="EF-hand-dom_pair"/>
</dbReference>
<feature type="region of interest" description="Disordered" evidence="2">
    <location>
        <begin position="1"/>
        <end position="26"/>
    </location>
</feature>
<protein>
    <recommendedName>
        <fullName evidence="3">EF-hand domain-containing protein</fullName>
    </recommendedName>
</protein>
<keyword evidence="5" id="KW-1185">Reference proteome</keyword>
<dbReference type="PROSITE" id="PS00018">
    <property type="entry name" value="EF_HAND_1"/>
    <property type="match status" value="1"/>
</dbReference>
<accession>X6LAY2</accession>
<reference evidence="4 5" key="1">
    <citation type="journal article" date="2013" name="Curr. Biol.">
        <title>The Genome of the Foraminiferan Reticulomyxa filosa.</title>
        <authorList>
            <person name="Glockner G."/>
            <person name="Hulsmann N."/>
            <person name="Schleicher M."/>
            <person name="Noegel A.A."/>
            <person name="Eichinger L."/>
            <person name="Gallinger C."/>
            <person name="Pawlowski J."/>
            <person name="Sierra R."/>
            <person name="Euteneuer U."/>
            <person name="Pillet L."/>
            <person name="Moustafa A."/>
            <person name="Platzer M."/>
            <person name="Groth M."/>
            <person name="Szafranski K."/>
            <person name="Schliwa M."/>
        </authorList>
    </citation>
    <scope>NUCLEOTIDE SEQUENCE [LARGE SCALE GENOMIC DNA]</scope>
</reference>
<dbReference type="Proteomes" id="UP000023152">
    <property type="component" value="Unassembled WGS sequence"/>
</dbReference>